<evidence type="ECO:0008006" key="5">
    <source>
        <dbReference type="Google" id="ProtNLM"/>
    </source>
</evidence>
<feature type="binding site" evidence="2">
    <location>
        <position position="191"/>
    </location>
    <ligand>
        <name>a divalent metal cation</name>
        <dbReference type="ChEBI" id="CHEBI:60240"/>
        <label>2</label>
    </ligand>
</feature>
<evidence type="ECO:0000256" key="2">
    <source>
        <dbReference type="PIRSR" id="PIRSR005902-1"/>
    </source>
</evidence>
<dbReference type="GO" id="GO:0016788">
    <property type="term" value="F:hydrolase activity, acting on ester bonds"/>
    <property type="evidence" value="ECO:0007669"/>
    <property type="project" value="InterPro"/>
</dbReference>
<proteinExistence type="predicted"/>
<dbReference type="PIRSF" id="PIRSF005902">
    <property type="entry name" value="DNase_TatD"/>
    <property type="match status" value="1"/>
</dbReference>
<feature type="binding site" evidence="2">
    <location>
        <position position="117"/>
    </location>
    <ligand>
        <name>a divalent metal cation</name>
        <dbReference type="ChEBI" id="CHEBI:60240"/>
        <label>1</label>
    </ligand>
</feature>
<keyword evidence="2" id="KW-0479">Metal-binding</keyword>
<dbReference type="PROSITE" id="PS01137">
    <property type="entry name" value="TATD_1"/>
    <property type="match status" value="1"/>
</dbReference>
<evidence type="ECO:0000313" key="3">
    <source>
        <dbReference type="EMBL" id="PIV70912.1"/>
    </source>
</evidence>
<keyword evidence="1" id="KW-0378">Hydrolase</keyword>
<gene>
    <name evidence="3" type="ORF">COW57_02625</name>
</gene>
<dbReference type="Gene3D" id="3.20.20.140">
    <property type="entry name" value="Metal-dependent hydrolases"/>
    <property type="match status" value="1"/>
</dbReference>
<sequence>MNTTFIDTHCHLNFKRFNKTRAQVIIESMDKGVRACIVPGTDIPSSQKAIELGEEFDSLYAAVGIHPHHTIEKIQAPNFDQRSIALWATNSKLYQLDIDIKELEKLIIHPKVVAVGEIGLDRHLYEETKYEDYKVSSEFMEAQKEYFIAQIRLAKQYKKALILHNRETKTEIIAILDKEWSENMRFQTVFHCCEADEELLDYAKQHDFFIGIDGDVTYGGEKAKFAKKVPLEMLVLETDSPFLLPEPLKSKKLYPNTPANIPLIAQCIADLKRVSLEEVARVTTENAKRLFNLNS</sequence>
<dbReference type="InterPro" id="IPR032466">
    <property type="entry name" value="Metal_Hydrolase"/>
</dbReference>
<comment type="caution">
    <text evidence="3">The sequence shown here is derived from an EMBL/GenBank/DDBJ whole genome shotgun (WGS) entry which is preliminary data.</text>
</comment>
<organism evidence="3 4">
    <name type="scientific">Candidatus Roizmanbacteria bacterium CG17_big_fil_post_rev_8_21_14_2_50_39_7</name>
    <dbReference type="NCBI Taxonomy" id="1974858"/>
    <lineage>
        <taxon>Bacteria</taxon>
        <taxon>Candidatus Roizmaniibacteriota</taxon>
    </lineage>
</organism>
<feature type="binding site" evidence="2">
    <location>
        <position position="239"/>
    </location>
    <ligand>
        <name>a divalent metal cation</name>
        <dbReference type="ChEBI" id="CHEBI:60240"/>
        <label>1</label>
    </ligand>
</feature>
<evidence type="ECO:0000256" key="1">
    <source>
        <dbReference type="ARBA" id="ARBA00022801"/>
    </source>
</evidence>
<evidence type="ECO:0000313" key="4">
    <source>
        <dbReference type="Proteomes" id="UP000228762"/>
    </source>
</evidence>
<feature type="binding site" evidence="2">
    <location>
        <position position="11"/>
    </location>
    <ligand>
        <name>a divalent metal cation</name>
        <dbReference type="ChEBI" id="CHEBI:60240"/>
        <label>1</label>
    </ligand>
</feature>
<reference evidence="4" key="1">
    <citation type="submission" date="2017-09" db="EMBL/GenBank/DDBJ databases">
        <title>Depth-based differentiation of microbial function through sediment-hosted aquifers and enrichment of novel symbionts in the deep terrestrial subsurface.</title>
        <authorList>
            <person name="Probst A.J."/>
            <person name="Ladd B."/>
            <person name="Jarett J.K."/>
            <person name="Geller-Mcgrath D.E."/>
            <person name="Sieber C.M.K."/>
            <person name="Emerson J.B."/>
            <person name="Anantharaman K."/>
            <person name="Thomas B.C."/>
            <person name="Malmstrom R."/>
            <person name="Stieglmeier M."/>
            <person name="Klingl A."/>
            <person name="Woyke T."/>
            <person name="Ryan C.M."/>
            <person name="Banfield J.F."/>
        </authorList>
    </citation>
    <scope>NUCLEOTIDE SEQUENCE [LARGE SCALE GENOMIC DNA]</scope>
</reference>
<dbReference type="InterPro" id="IPR001130">
    <property type="entry name" value="TatD-like"/>
</dbReference>
<protein>
    <recommendedName>
        <fullName evidence="5">Hydrolase TatD</fullName>
    </recommendedName>
</protein>
<dbReference type="GO" id="GO:0046872">
    <property type="term" value="F:metal ion binding"/>
    <property type="evidence" value="ECO:0007669"/>
    <property type="project" value="UniProtKB-KW"/>
</dbReference>
<feature type="binding site" evidence="2">
    <location>
        <position position="164"/>
    </location>
    <ligand>
        <name>a divalent metal cation</name>
        <dbReference type="ChEBI" id="CHEBI:60240"/>
        <label>2</label>
    </ligand>
</feature>
<dbReference type="PANTHER" id="PTHR46124">
    <property type="entry name" value="D-AMINOACYL-TRNA DEACYLASE"/>
    <property type="match status" value="1"/>
</dbReference>
<name>A0A2M7EK21_9BACT</name>
<dbReference type="InterPro" id="IPR018228">
    <property type="entry name" value="DNase_TatD-rel_CS"/>
</dbReference>
<dbReference type="Proteomes" id="UP000228762">
    <property type="component" value="Unassembled WGS sequence"/>
</dbReference>
<dbReference type="GO" id="GO:0005829">
    <property type="term" value="C:cytosol"/>
    <property type="evidence" value="ECO:0007669"/>
    <property type="project" value="TreeGrafter"/>
</dbReference>
<dbReference type="SUPFAM" id="SSF51556">
    <property type="entry name" value="Metallo-dependent hydrolases"/>
    <property type="match status" value="1"/>
</dbReference>
<dbReference type="EMBL" id="PFEV01000122">
    <property type="protein sequence ID" value="PIV70912.1"/>
    <property type="molecule type" value="Genomic_DNA"/>
</dbReference>
<dbReference type="CDD" id="cd01310">
    <property type="entry name" value="TatD_DNAse"/>
    <property type="match status" value="1"/>
</dbReference>
<feature type="binding site" evidence="2">
    <location>
        <position position="9"/>
    </location>
    <ligand>
        <name>a divalent metal cation</name>
        <dbReference type="ChEBI" id="CHEBI:60240"/>
        <label>1</label>
    </ligand>
</feature>
<dbReference type="AlphaFoldDB" id="A0A2M7EK21"/>
<accession>A0A2M7EK21</accession>
<dbReference type="PANTHER" id="PTHR46124:SF2">
    <property type="entry name" value="D-AMINOACYL-TRNA DEACYLASE"/>
    <property type="match status" value="1"/>
</dbReference>
<dbReference type="Pfam" id="PF01026">
    <property type="entry name" value="TatD_DNase"/>
    <property type="match status" value="1"/>
</dbReference>